<feature type="region of interest" description="Disordered" evidence="1">
    <location>
        <begin position="1"/>
        <end position="21"/>
    </location>
</feature>
<protein>
    <submittedName>
        <fullName evidence="3">Uncharacterized protein</fullName>
    </submittedName>
</protein>
<feature type="region of interest" description="Disordered" evidence="1">
    <location>
        <begin position="162"/>
        <end position="181"/>
    </location>
</feature>
<evidence type="ECO:0000313" key="3">
    <source>
        <dbReference type="EMBL" id="MBS2547579.1"/>
    </source>
</evidence>
<evidence type="ECO:0000256" key="2">
    <source>
        <dbReference type="SAM" id="Phobius"/>
    </source>
</evidence>
<evidence type="ECO:0000256" key="1">
    <source>
        <dbReference type="SAM" id="MobiDB-lite"/>
    </source>
</evidence>
<dbReference type="RefSeq" id="WP_212009160.1">
    <property type="nucleotide sequence ID" value="NZ_JAAFYZ010000030.1"/>
</dbReference>
<proteinExistence type="predicted"/>
<keyword evidence="2" id="KW-0812">Transmembrane</keyword>
<name>A0ABS5KND9_9ACTN</name>
<feature type="compositionally biased region" description="Basic and acidic residues" evidence="1">
    <location>
        <begin position="1"/>
        <end position="12"/>
    </location>
</feature>
<gene>
    <name evidence="3" type="ORF">KGQ19_11920</name>
</gene>
<keyword evidence="4" id="KW-1185">Reference proteome</keyword>
<dbReference type="Proteomes" id="UP000730482">
    <property type="component" value="Unassembled WGS sequence"/>
</dbReference>
<sequence length="298" mass="30595">MSTEGYHDDGHDTPGGTGGLGGLGGGRVHGLLATAFDDDMPVLNLVPDAVDGYRRHRRRARVLGGIGGALALAGVAAAGTVLGAGGGHQTQHVDAGSGTSAVPSKIVAKCTGTYNLLDHVPGQFSANQHGLTAVCEQDLTTLRKLTGDSGLGPLTESYPASVAASEPTAEMTPQIGGPDAQIRPGTYLGQRAGSAYHVMIEVEGKTVSLGEDCTSTSCPPNLKLADGRPATKLSGALRDSYVVVHYDATHSVVIRAGLEDRNSDGPLPFDFDKLIASPAFAKLVAFDVRTLDQPAHPA</sequence>
<keyword evidence="2" id="KW-1133">Transmembrane helix</keyword>
<evidence type="ECO:0000313" key="4">
    <source>
        <dbReference type="Proteomes" id="UP000730482"/>
    </source>
</evidence>
<comment type="caution">
    <text evidence="3">The sequence shown here is derived from an EMBL/GenBank/DDBJ whole genome shotgun (WGS) entry which is preliminary data.</text>
</comment>
<organism evidence="3 4">
    <name type="scientific">Catenulispora pinistramenti</name>
    <dbReference type="NCBI Taxonomy" id="2705254"/>
    <lineage>
        <taxon>Bacteria</taxon>
        <taxon>Bacillati</taxon>
        <taxon>Actinomycetota</taxon>
        <taxon>Actinomycetes</taxon>
        <taxon>Catenulisporales</taxon>
        <taxon>Catenulisporaceae</taxon>
        <taxon>Catenulispora</taxon>
    </lineage>
</organism>
<reference evidence="3 4" key="1">
    <citation type="submission" date="2020-02" db="EMBL/GenBank/DDBJ databases">
        <title>Acidophilic actinobacteria isolated from forest soil.</title>
        <authorList>
            <person name="Golinska P."/>
        </authorList>
    </citation>
    <scope>NUCLEOTIDE SEQUENCE [LARGE SCALE GENOMIC DNA]</scope>
    <source>
        <strain evidence="3 4">NL8</strain>
    </source>
</reference>
<keyword evidence="2" id="KW-0472">Membrane</keyword>
<dbReference type="EMBL" id="JAAFYZ010000030">
    <property type="protein sequence ID" value="MBS2547579.1"/>
    <property type="molecule type" value="Genomic_DNA"/>
</dbReference>
<feature type="transmembrane region" description="Helical" evidence="2">
    <location>
        <begin position="62"/>
        <end position="84"/>
    </location>
</feature>
<accession>A0ABS5KND9</accession>